<sequence length="165" mass="17882">MGELPNDVRAVLEALARKEISVEDAEKLILTLKSSKNTEKSKKKKSIIGREFVLSEGDEFSGDIEIVNGKAIISGKINGDLEIVFGELVFSGEVNGNVEIVGSSITWHGGKINGNLQLVGCNYKGEKPKVVGNVSEISNFFINGILNTVKYLVVKPFMAGIKIEE</sequence>
<dbReference type="Proteomes" id="UP000002415">
    <property type="component" value="Chromosome"/>
</dbReference>
<dbReference type="AlphaFoldDB" id="A7HJA3"/>
<gene>
    <name evidence="1" type="ordered locus">Fnod_0119</name>
</gene>
<reference evidence="1 2" key="1">
    <citation type="submission" date="2007-07" db="EMBL/GenBank/DDBJ databases">
        <title>Complete sequence of Fervidobacterium nodosum Rt17-B1.</title>
        <authorList>
            <consortium name="US DOE Joint Genome Institute"/>
            <person name="Copeland A."/>
            <person name="Lucas S."/>
            <person name="Lapidus A."/>
            <person name="Barry K."/>
            <person name="Glavina del Rio T."/>
            <person name="Dalin E."/>
            <person name="Tice H."/>
            <person name="Pitluck S."/>
            <person name="Saunders E."/>
            <person name="Brettin T."/>
            <person name="Bruce D."/>
            <person name="Detter J.C."/>
            <person name="Han C."/>
            <person name="Schmutz J."/>
            <person name="Larimer F."/>
            <person name="Land M."/>
            <person name="Hauser L."/>
            <person name="Kyrpides N."/>
            <person name="Mikhailova N."/>
            <person name="Nelson K."/>
            <person name="Gogarten J.P."/>
            <person name="Noll K."/>
            <person name="Richardson P."/>
        </authorList>
    </citation>
    <scope>NUCLEOTIDE SEQUENCE [LARGE SCALE GENOMIC DNA]</scope>
    <source>
        <strain evidence="2">ATCC 35602 / DSM 5306 / Rt17-B1</strain>
    </source>
</reference>
<protein>
    <recommendedName>
        <fullName evidence="3">Polymer-forming cytoskeletal protein</fullName>
    </recommendedName>
</protein>
<proteinExistence type="predicted"/>
<reference evidence="1 2" key="2">
    <citation type="journal article" date="2009" name="Proc. Natl. Acad. Sci. U.S.A.">
        <title>On the chimeric nature, thermophilic origin, and phylogenetic placement of the Thermotogales.</title>
        <authorList>
            <person name="Zhaxybayeva O."/>
            <person name="Swithers K.S."/>
            <person name="Lapierre P."/>
            <person name="Fournier G.P."/>
            <person name="Bickhart D.M."/>
            <person name="DeBoy R.T."/>
            <person name="Nelson K.E."/>
            <person name="Nesbo C.L."/>
            <person name="Doolittle W.F."/>
            <person name="Gogarten J.P."/>
            <person name="Noll K.M."/>
        </authorList>
    </citation>
    <scope>NUCLEOTIDE SEQUENCE [LARGE SCALE GENOMIC DNA]</scope>
    <source>
        <strain evidence="2">ATCC 35602 / DSM 5306 / Rt17-B1</strain>
    </source>
</reference>
<organism evidence="1 2">
    <name type="scientific">Fervidobacterium nodosum (strain ATCC 35602 / DSM 5306 / Rt17-B1)</name>
    <dbReference type="NCBI Taxonomy" id="381764"/>
    <lineage>
        <taxon>Bacteria</taxon>
        <taxon>Thermotogati</taxon>
        <taxon>Thermotogota</taxon>
        <taxon>Thermotogae</taxon>
        <taxon>Thermotogales</taxon>
        <taxon>Fervidobacteriaceae</taxon>
        <taxon>Fervidobacterium</taxon>
    </lineage>
</organism>
<evidence type="ECO:0000313" key="1">
    <source>
        <dbReference type="EMBL" id="ABS59986.1"/>
    </source>
</evidence>
<dbReference type="HOGENOM" id="CLU_1608392_0_0_0"/>
<dbReference type="RefSeq" id="WP_011993309.1">
    <property type="nucleotide sequence ID" value="NC_009718.1"/>
</dbReference>
<accession>A7HJA3</accession>
<dbReference type="EMBL" id="CP000771">
    <property type="protein sequence ID" value="ABS59986.1"/>
    <property type="molecule type" value="Genomic_DNA"/>
</dbReference>
<dbReference type="eggNOG" id="ENOG50332TV">
    <property type="taxonomic scope" value="Bacteria"/>
</dbReference>
<dbReference type="OrthoDB" id="37567at2"/>
<keyword evidence="2" id="KW-1185">Reference proteome</keyword>
<dbReference type="KEGG" id="fno:Fnod_0119"/>
<name>A7HJA3_FERNB</name>
<evidence type="ECO:0000313" key="2">
    <source>
        <dbReference type="Proteomes" id="UP000002415"/>
    </source>
</evidence>
<evidence type="ECO:0008006" key="3">
    <source>
        <dbReference type="Google" id="ProtNLM"/>
    </source>
</evidence>
<dbReference type="STRING" id="381764.Fnod_0119"/>